<dbReference type="EMBL" id="BAAABM010000007">
    <property type="protein sequence ID" value="GAA0323172.1"/>
    <property type="molecule type" value="Genomic_DNA"/>
</dbReference>
<dbReference type="InterPro" id="IPR027434">
    <property type="entry name" value="Homing_endonucl"/>
</dbReference>
<gene>
    <name evidence="1" type="ORF">GCM10010151_11260</name>
</gene>
<comment type="caution">
    <text evidence="1">The sequence shown here is derived from an EMBL/GenBank/DDBJ whole genome shotgun (WGS) entry which is preliminary data.</text>
</comment>
<proteinExistence type="predicted"/>
<dbReference type="Proteomes" id="UP001501822">
    <property type="component" value="Unassembled WGS sequence"/>
</dbReference>
<keyword evidence="2" id="KW-1185">Reference proteome</keyword>
<accession>A0ABN0W272</accession>
<dbReference type="RefSeq" id="WP_252799721.1">
    <property type="nucleotide sequence ID" value="NZ_BAAABM010000007.1"/>
</dbReference>
<evidence type="ECO:0000313" key="2">
    <source>
        <dbReference type="Proteomes" id="UP001501822"/>
    </source>
</evidence>
<name>A0ABN0W272_9ACTN</name>
<organism evidence="1 2">
    <name type="scientific">Actinoallomurus spadix</name>
    <dbReference type="NCBI Taxonomy" id="79912"/>
    <lineage>
        <taxon>Bacteria</taxon>
        <taxon>Bacillati</taxon>
        <taxon>Actinomycetota</taxon>
        <taxon>Actinomycetes</taxon>
        <taxon>Streptosporangiales</taxon>
        <taxon>Thermomonosporaceae</taxon>
        <taxon>Actinoallomurus</taxon>
    </lineage>
</organism>
<sequence length="174" mass="20003">MGDSAKRIWALRISCADDYPGLQVECADAIRAIRPDNRIRFLRLAGCTEINSHSKHWPCLFPQHGPGKTHNRTSALESWQQDLVERYTRPFVRGLIHSDGSRSTNRVRHAAEGGDRWYEYPRYFFTNESADIAKLFTDALDRLGVARKRSNRNNISVARREAVARLDEFVGPKY</sequence>
<dbReference type="Gene3D" id="3.10.28.10">
    <property type="entry name" value="Homing endonucleases"/>
    <property type="match status" value="1"/>
</dbReference>
<reference evidence="1 2" key="1">
    <citation type="journal article" date="2019" name="Int. J. Syst. Evol. Microbiol.">
        <title>The Global Catalogue of Microorganisms (GCM) 10K type strain sequencing project: providing services to taxonomists for standard genome sequencing and annotation.</title>
        <authorList>
            <consortium name="The Broad Institute Genomics Platform"/>
            <consortium name="The Broad Institute Genome Sequencing Center for Infectious Disease"/>
            <person name="Wu L."/>
            <person name="Ma J."/>
        </authorList>
    </citation>
    <scope>NUCLEOTIDE SEQUENCE [LARGE SCALE GENOMIC DNA]</scope>
    <source>
        <strain evidence="1 2">JCM 3146</strain>
    </source>
</reference>
<protein>
    <submittedName>
        <fullName evidence="1">Uncharacterized protein</fullName>
    </submittedName>
</protein>
<evidence type="ECO:0000313" key="1">
    <source>
        <dbReference type="EMBL" id="GAA0323172.1"/>
    </source>
</evidence>